<evidence type="ECO:0000313" key="2">
    <source>
        <dbReference type="Proteomes" id="UP000030762"/>
    </source>
</evidence>
<proteinExistence type="predicted"/>
<accession>T0QTV7</accession>
<name>T0QTV7_SAPDV</name>
<evidence type="ECO:0000313" key="1">
    <source>
        <dbReference type="EMBL" id="EQC37430.1"/>
    </source>
</evidence>
<dbReference type="STRING" id="1156394.T0QTV7"/>
<dbReference type="Proteomes" id="UP000030762">
    <property type="component" value="Unassembled WGS sequence"/>
</dbReference>
<dbReference type="GeneID" id="19945760"/>
<dbReference type="EMBL" id="JH767144">
    <property type="protein sequence ID" value="EQC37430.1"/>
    <property type="molecule type" value="Genomic_DNA"/>
</dbReference>
<dbReference type="AlphaFoldDB" id="T0QTV7"/>
<organism evidence="1 2">
    <name type="scientific">Saprolegnia diclina (strain VS20)</name>
    <dbReference type="NCBI Taxonomy" id="1156394"/>
    <lineage>
        <taxon>Eukaryota</taxon>
        <taxon>Sar</taxon>
        <taxon>Stramenopiles</taxon>
        <taxon>Oomycota</taxon>
        <taxon>Saprolegniomycetes</taxon>
        <taxon>Saprolegniales</taxon>
        <taxon>Saprolegniaceae</taxon>
        <taxon>Saprolegnia</taxon>
    </lineage>
</organism>
<dbReference type="VEuPathDB" id="FungiDB:SDRG_05033"/>
<dbReference type="RefSeq" id="XP_008608950.1">
    <property type="nucleotide sequence ID" value="XM_008610728.1"/>
</dbReference>
<keyword evidence="2" id="KW-1185">Reference proteome</keyword>
<protein>
    <submittedName>
        <fullName evidence="1">Uncharacterized protein</fullName>
    </submittedName>
</protein>
<gene>
    <name evidence="1" type="ORF">SDRG_05033</name>
</gene>
<sequence>MQDEAQATLQAALVVLAQINHVGAAEGVMAALEALGADVAKADADALAFAALREAARESDDWAAMLPMFDAVVALTTASSEHRLHISIQAALTPVHAYLAAAPSPSSRIVMEPSAHMQPYLTPSTPRAVRRHAAAFCEAMTAALNSAASPIVALRAIVQHYNGFAARVNLLRFLNRTEDTQRGVPPTLPTSLPCVPIELLFDRHDEVWQALQSSMTCLPHVTSLTNVAALAAPIPWNGPQDELVGVLHRASEAEILYLQRRHPSASRATLATALDAVKARVKLFQQPDRGLFRKLFYYVLKKDAVGTLETVRGHHDPNTVLVRLLEMHLHDWVLVARQLPAPRLLP</sequence>
<reference evidence="1 2" key="1">
    <citation type="submission" date="2012-04" db="EMBL/GenBank/DDBJ databases">
        <title>The Genome Sequence of Saprolegnia declina VS20.</title>
        <authorList>
            <consortium name="The Broad Institute Genome Sequencing Platform"/>
            <person name="Russ C."/>
            <person name="Nusbaum C."/>
            <person name="Tyler B."/>
            <person name="van West P."/>
            <person name="Dieguez-Uribeondo J."/>
            <person name="de Bruijn I."/>
            <person name="Tripathy S."/>
            <person name="Jiang R."/>
            <person name="Young S.K."/>
            <person name="Zeng Q."/>
            <person name="Gargeya S."/>
            <person name="Fitzgerald M."/>
            <person name="Haas B."/>
            <person name="Abouelleil A."/>
            <person name="Alvarado L."/>
            <person name="Arachchi H.M."/>
            <person name="Berlin A."/>
            <person name="Chapman S.B."/>
            <person name="Goldberg J."/>
            <person name="Griggs A."/>
            <person name="Gujja S."/>
            <person name="Hansen M."/>
            <person name="Howarth C."/>
            <person name="Imamovic A."/>
            <person name="Larimer J."/>
            <person name="McCowen C."/>
            <person name="Montmayeur A."/>
            <person name="Murphy C."/>
            <person name="Neiman D."/>
            <person name="Pearson M."/>
            <person name="Priest M."/>
            <person name="Roberts A."/>
            <person name="Saif S."/>
            <person name="Shea T."/>
            <person name="Sisk P."/>
            <person name="Sykes S."/>
            <person name="Wortman J."/>
            <person name="Nusbaum C."/>
            <person name="Birren B."/>
        </authorList>
    </citation>
    <scope>NUCLEOTIDE SEQUENCE [LARGE SCALE GENOMIC DNA]</scope>
    <source>
        <strain evidence="1 2">VS20</strain>
    </source>
</reference>
<dbReference type="InParanoid" id="T0QTV7"/>